<comment type="caution">
    <text evidence="8">The sequence shown here is derived from an EMBL/GenBank/DDBJ whole genome shotgun (WGS) entry which is preliminary data.</text>
</comment>
<feature type="region of interest" description="Disordered" evidence="7">
    <location>
        <begin position="36"/>
        <end position="87"/>
    </location>
</feature>
<dbReference type="Proteomes" id="UP001293593">
    <property type="component" value="Unassembled WGS sequence"/>
</dbReference>
<dbReference type="EMBL" id="JAWXYG010000004">
    <property type="protein sequence ID" value="KAK4274623.1"/>
    <property type="molecule type" value="Genomic_DNA"/>
</dbReference>
<evidence type="ECO:0000256" key="5">
    <source>
        <dbReference type="ARBA" id="ARBA00023242"/>
    </source>
</evidence>
<keyword evidence="2" id="KW-0963">Cytoplasm</keyword>
<accession>A0AAE1JS38</accession>
<dbReference type="GO" id="GO:0009736">
    <property type="term" value="P:cytokinin-activated signaling pathway"/>
    <property type="evidence" value="ECO:0007669"/>
    <property type="project" value="UniProtKB-KW"/>
</dbReference>
<organism evidence="8 9">
    <name type="scientific">Acacia crassicarpa</name>
    <name type="common">northern wattle</name>
    <dbReference type="NCBI Taxonomy" id="499986"/>
    <lineage>
        <taxon>Eukaryota</taxon>
        <taxon>Viridiplantae</taxon>
        <taxon>Streptophyta</taxon>
        <taxon>Embryophyta</taxon>
        <taxon>Tracheophyta</taxon>
        <taxon>Spermatophyta</taxon>
        <taxon>Magnoliopsida</taxon>
        <taxon>eudicotyledons</taxon>
        <taxon>Gunneridae</taxon>
        <taxon>Pentapetalae</taxon>
        <taxon>rosids</taxon>
        <taxon>fabids</taxon>
        <taxon>Fabales</taxon>
        <taxon>Fabaceae</taxon>
        <taxon>Caesalpinioideae</taxon>
        <taxon>mimosoid clade</taxon>
        <taxon>Acacieae</taxon>
        <taxon>Acacia</taxon>
    </lineage>
</organism>
<keyword evidence="9" id="KW-1185">Reference proteome</keyword>
<sequence length="159" mass="17383">MDLSASQYSSAGESGWTSYIYQTSLLEKYSRNVGARLKEEEEEEGLSMVSDASSGPPHYHDDQVDKYSRNSSTSLPKKKVKECGPRNLQQASLLDDTASSPVYSFPLLAHKKVSLSGKGAAENAMALSQSFSATRAKPKFQKHFNFLECSSAGKQSSED</sequence>
<protein>
    <submittedName>
        <fullName evidence="8">Uncharacterized protein</fullName>
    </submittedName>
</protein>
<dbReference type="AlphaFoldDB" id="A0AAE1JS38"/>
<comment type="similarity">
    <text evidence="6">Belongs to the SOFL plant protein family.</text>
</comment>
<evidence type="ECO:0000313" key="9">
    <source>
        <dbReference type="Proteomes" id="UP001293593"/>
    </source>
</evidence>
<comment type="subcellular location">
    <subcellularLocation>
        <location evidence="1">Cytoplasm</location>
    </subcellularLocation>
</comment>
<keyword evidence="5" id="KW-0539">Nucleus</keyword>
<evidence type="ECO:0000256" key="2">
    <source>
        <dbReference type="ARBA" id="ARBA00022490"/>
    </source>
</evidence>
<dbReference type="PANTHER" id="PTHR33347:SF34">
    <property type="entry name" value="PROTEIN SOB FIVE-LIKE 6"/>
    <property type="match status" value="1"/>
</dbReference>
<evidence type="ECO:0000256" key="6">
    <source>
        <dbReference type="ARBA" id="ARBA00024199"/>
    </source>
</evidence>
<dbReference type="PANTHER" id="PTHR33347">
    <property type="entry name" value="OSJNBA0091C07.3 PROTEIN"/>
    <property type="match status" value="1"/>
</dbReference>
<evidence type="ECO:0000256" key="1">
    <source>
        <dbReference type="ARBA" id="ARBA00004496"/>
    </source>
</evidence>
<keyword evidence="4" id="KW-0932">Cytokinin signaling pathway</keyword>
<evidence type="ECO:0000256" key="7">
    <source>
        <dbReference type="SAM" id="MobiDB-lite"/>
    </source>
</evidence>
<evidence type="ECO:0000256" key="4">
    <source>
        <dbReference type="ARBA" id="ARBA00022864"/>
    </source>
</evidence>
<proteinExistence type="inferred from homology"/>
<dbReference type="GO" id="GO:0009691">
    <property type="term" value="P:cytokinin biosynthetic process"/>
    <property type="evidence" value="ECO:0007669"/>
    <property type="project" value="UniProtKB-KW"/>
</dbReference>
<dbReference type="InterPro" id="IPR044670">
    <property type="entry name" value="SOFL"/>
</dbReference>
<dbReference type="GO" id="GO:0005737">
    <property type="term" value="C:cytoplasm"/>
    <property type="evidence" value="ECO:0007669"/>
    <property type="project" value="UniProtKB-SubCell"/>
</dbReference>
<keyword evidence="3" id="KW-0203">Cytokinin biosynthesis</keyword>
<gene>
    <name evidence="8" type="ORF">QN277_017817</name>
</gene>
<evidence type="ECO:0000313" key="8">
    <source>
        <dbReference type="EMBL" id="KAK4274623.1"/>
    </source>
</evidence>
<feature type="compositionally biased region" description="Basic and acidic residues" evidence="7">
    <location>
        <begin position="58"/>
        <end position="68"/>
    </location>
</feature>
<reference evidence="8" key="1">
    <citation type="submission" date="2023-10" db="EMBL/GenBank/DDBJ databases">
        <title>Chromosome-level genome of the transformable northern wattle, Acacia crassicarpa.</title>
        <authorList>
            <person name="Massaro I."/>
            <person name="Sinha N.R."/>
            <person name="Poethig S."/>
            <person name="Leichty A.R."/>
        </authorList>
    </citation>
    <scope>NUCLEOTIDE SEQUENCE</scope>
    <source>
        <strain evidence="8">Acra3RX</strain>
        <tissue evidence="8">Leaf</tissue>
    </source>
</reference>
<evidence type="ECO:0000256" key="3">
    <source>
        <dbReference type="ARBA" id="ARBA00022712"/>
    </source>
</evidence>
<name>A0AAE1JS38_9FABA</name>